<proteinExistence type="predicted"/>
<dbReference type="EMBL" id="CAFBNE010000004">
    <property type="protein sequence ID" value="CAB4930365.1"/>
    <property type="molecule type" value="Genomic_DNA"/>
</dbReference>
<protein>
    <submittedName>
        <fullName evidence="1">Unannotated protein</fullName>
    </submittedName>
</protein>
<accession>A0A6J7IHV1</accession>
<name>A0A6J7IHV1_9ZZZZ</name>
<organism evidence="1">
    <name type="scientific">freshwater metagenome</name>
    <dbReference type="NCBI Taxonomy" id="449393"/>
    <lineage>
        <taxon>unclassified sequences</taxon>
        <taxon>metagenomes</taxon>
        <taxon>ecological metagenomes</taxon>
    </lineage>
</organism>
<evidence type="ECO:0000313" key="1">
    <source>
        <dbReference type="EMBL" id="CAB4930365.1"/>
    </source>
</evidence>
<dbReference type="AlphaFoldDB" id="A0A6J7IHV1"/>
<sequence>MTLPLCGLLIGRMLRALNTIVVGVHEANDAFGYFNQELEQVEHLALGRRLRVLDLP</sequence>
<gene>
    <name evidence="1" type="ORF">UFOPK3772_00211</name>
</gene>
<reference evidence="1" key="1">
    <citation type="submission" date="2020-05" db="EMBL/GenBank/DDBJ databases">
        <authorList>
            <person name="Chiriac C."/>
            <person name="Salcher M."/>
            <person name="Ghai R."/>
            <person name="Kavagutti S V."/>
        </authorList>
    </citation>
    <scope>NUCLEOTIDE SEQUENCE</scope>
</reference>